<dbReference type="STRING" id="1073089.A0A1L9R9W8"/>
<accession>A0A1L9R9W8</accession>
<proteinExistence type="inferred from homology"/>
<evidence type="ECO:0008006" key="14">
    <source>
        <dbReference type="Google" id="ProtNLM"/>
    </source>
</evidence>
<evidence type="ECO:0000256" key="8">
    <source>
        <dbReference type="SAM" id="SignalP"/>
    </source>
</evidence>
<evidence type="ECO:0000259" key="9">
    <source>
        <dbReference type="Pfam" id="PF00394"/>
    </source>
</evidence>
<dbReference type="GO" id="GO:0005507">
    <property type="term" value="F:copper ion binding"/>
    <property type="evidence" value="ECO:0007669"/>
    <property type="project" value="InterPro"/>
</dbReference>
<evidence type="ECO:0000256" key="7">
    <source>
        <dbReference type="ARBA" id="ARBA00037814"/>
    </source>
</evidence>
<evidence type="ECO:0000256" key="4">
    <source>
        <dbReference type="ARBA" id="ARBA00023002"/>
    </source>
</evidence>
<keyword evidence="3 8" id="KW-0732">Signal</keyword>
<dbReference type="Proteomes" id="UP000184383">
    <property type="component" value="Unassembled WGS sequence"/>
</dbReference>
<evidence type="ECO:0000313" key="12">
    <source>
        <dbReference type="EMBL" id="OJJ31657.1"/>
    </source>
</evidence>
<dbReference type="FunFam" id="2.60.40.420:FF:000022">
    <property type="entry name" value="FET5p Multicopper oxidase"/>
    <property type="match status" value="1"/>
</dbReference>
<dbReference type="InterPro" id="IPR008972">
    <property type="entry name" value="Cupredoxin"/>
</dbReference>
<dbReference type="VEuPathDB" id="FungiDB:ASPWEDRAFT_45629"/>
<dbReference type="GO" id="GO:0033573">
    <property type="term" value="C:high-affinity iron permease complex"/>
    <property type="evidence" value="ECO:0007669"/>
    <property type="project" value="TreeGrafter"/>
</dbReference>
<feature type="domain" description="Plastocyanin-like" evidence="9">
    <location>
        <begin position="152"/>
        <end position="297"/>
    </location>
</feature>
<dbReference type="FunFam" id="2.60.40.420:FF:000024">
    <property type="entry name" value="FET5p Multicopper oxidase"/>
    <property type="match status" value="1"/>
</dbReference>
<keyword evidence="13" id="KW-1185">Reference proteome</keyword>
<name>A0A1L9R9W8_ASPWE</name>
<dbReference type="InterPro" id="IPR011707">
    <property type="entry name" value="Cu-oxidase-like_N"/>
</dbReference>
<dbReference type="GO" id="GO:0004322">
    <property type="term" value="F:ferroxidase activity"/>
    <property type="evidence" value="ECO:0007669"/>
    <property type="project" value="TreeGrafter"/>
</dbReference>
<dbReference type="PANTHER" id="PTHR11709:SF361">
    <property type="entry name" value="IRON TRANSPORT MULTICOPPER OXIDASE FET3"/>
    <property type="match status" value="1"/>
</dbReference>
<dbReference type="Pfam" id="PF07731">
    <property type="entry name" value="Cu-oxidase_2"/>
    <property type="match status" value="1"/>
</dbReference>
<dbReference type="InterPro" id="IPR044130">
    <property type="entry name" value="CuRO_2_Fet3-like"/>
</dbReference>
<dbReference type="InterPro" id="IPR002355">
    <property type="entry name" value="Cu_oxidase_Cu_BS"/>
</dbReference>
<feature type="domain" description="Plastocyanin-like" evidence="11">
    <location>
        <begin position="26"/>
        <end position="142"/>
    </location>
</feature>
<keyword evidence="4" id="KW-0560">Oxidoreductase</keyword>
<organism evidence="12 13">
    <name type="scientific">Aspergillus wentii DTO 134E9</name>
    <dbReference type="NCBI Taxonomy" id="1073089"/>
    <lineage>
        <taxon>Eukaryota</taxon>
        <taxon>Fungi</taxon>
        <taxon>Dikarya</taxon>
        <taxon>Ascomycota</taxon>
        <taxon>Pezizomycotina</taxon>
        <taxon>Eurotiomycetes</taxon>
        <taxon>Eurotiomycetidae</taxon>
        <taxon>Eurotiales</taxon>
        <taxon>Aspergillaceae</taxon>
        <taxon>Aspergillus</taxon>
        <taxon>Aspergillus subgen. Cremei</taxon>
    </lineage>
</organism>
<evidence type="ECO:0000259" key="10">
    <source>
        <dbReference type="Pfam" id="PF07731"/>
    </source>
</evidence>
<reference evidence="13" key="1">
    <citation type="journal article" date="2017" name="Genome Biol.">
        <title>Comparative genomics reveals high biological diversity and specific adaptations in the industrially and medically important fungal genus Aspergillus.</title>
        <authorList>
            <person name="de Vries R.P."/>
            <person name="Riley R."/>
            <person name="Wiebenga A."/>
            <person name="Aguilar-Osorio G."/>
            <person name="Amillis S."/>
            <person name="Uchima C.A."/>
            <person name="Anderluh G."/>
            <person name="Asadollahi M."/>
            <person name="Askin M."/>
            <person name="Barry K."/>
            <person name="Battaglia E."/>
            <person name="Bayram O."/>
            <person name="Benocci T."/>
            <person name="Braus-Stromeyer S.A."/>
            <person name="Caldana C."/>
            <person name="Canovas D."/>
            <person name="Cerqueira G.C."/>
            <person name="Chen F."/>
            <person name="Chen W."/>
            <person name="Choi C."/>
            <person name="Clum A."/>
            <person name="Dos Santos R.A."/>
            <person name="Damasio A.R."/>
            <person name="Diallinas G."/>
            <person name="Emri T."/>
            <person name="Fekete E."/>
            <person name="Flipphi M."/>
            <person name="Freyberg S."/>
            <person name="Gallo A."/>
            <person name="Gournas C."/>
            <person name="Habgood R."/>
            <person name="Hainaut M."/>
            <person name="Harispe M.L."/>
            <person name="Henrissat B."/>
            <person name="Hilden K.S."/>
            <person name="Hope R."/>
            <person name="Hossain A."/>
            <person name="Karabika E."/>
            <person name="Karaffa L."/>
            <person name="Karanyi Z."/>
            <person name="Krasevec N."/>
            <person name="Kuo A."/>
            <person name="Kusch H."/>
            <person name="LaButti K."/>
            <person name="Lagendijk E.L."/>
            <person name="Lapidus A."/>
            <person name="Levasseur A."/>
            <person name="Lindquist E."/>
            <person name="Lipzen A."/>
            <person name="Logrieco A.F."/>
            <person name="MacCabe A."/>
            <person name="Maekelae M.R."/>
            <person name="Malavazi I."/>
            <person name="Melin P."/>
            <person name="Meyer V."/>
            <person name="Mielnichuk N."/>
            <person name="Miskei M."/>
            <person name="Molnar A.P."/>
            <person name="Mule G."/>
            <person name="Ngan C.Y."/>
            <person name="Orejas M."/>
            <person name="Orosz E."/>
            <person name="Ouedraogo J.P."/>
            <person name="Overkamp K.M."/>
            <person name="Park H.-S."/>
            <person name="Perrone G."/>
            <person name="Piumi F."/>
            <person name="Punt P.J."/>
            <person name="Ram A.F."/>
            <person name="Ramon A."/>
            <person name="Rauscher S."/>
            <person name="Record E."/>
            <person name="Riano-Pachon D.M."/>
            <person name="Robert V."/>
            <person name="Roehrig J."/>
            <person name="Ruller R."/>
            <person name="Salamov A."/>
            <person name="Salih N.S."/>
            <person name="Samson R.A."/>
            <person name="Sandor E."/>
            <person name="Sanguinetti M."/>
            <person name="Schuetze T."/>
            <person name="Sepcic K."/>
            <person name="Shelest E."/>
            <person name="Sherlock G."/>
            <person name="Sophianopoulou V."/>
            <person name="Squina F.M."/>
            <person name="Sun H."/>
            <person name="Susca A."/>
            <person name="Todd R.B."/>
            <person name="Tsang A."/>
            <person name="Unkles S.E."/>
            <person name="van de Wiele N."/>
            <person name="van Rossen-Uffink D."/>
            <person name="Oliveira J.V."/>
            <person name="Vesth T.C."/>
            <person name="Visser J."/>
            <person name="Yu J.-H."/>
            <person name="Zhou M."/>
            <person name="Andersen M.R."/>
            <person name="Archer D.B."/>
            <person name="Baker S.E."/>
            <person name="Benoit I."/>
            <person name="Brakhage A.A."/>
            <person name="Braus G.H."/>
            <person name="Fischer R."/>
            <person name="Frisvad J.C."/>
            <person name="Goldman G.H."/>
            <person name="Houbraken J."/>
            <person name="Oakley B."/>
            <person name="Pocsi I."/>
            <person name="Scazzocchio C."/>
            <person name="Seiboth B."/>
            <person name="vanKuyk P.A."/>
            <person name="Wortman J."/>
            <person name="Dyer P.S."/>
            <person name="Grigoriev I.V."/>
        </authorList>
    </citation>
    <scope>NUCLEOTIDE SEQUENCE [LARGE SCALE GENOMIC DNA]</scope>
    <source>
        <strain evidence="13">DTO 134E9</strain>
    </source>
</reference>
<evidence type="ECO:0000313" key="13">
    <source>
        <dbReference type="Proteomes" id="UP000184383"/>
    </source>
</evidence>
<dbReference type="PROSITE" id="PS00080">
    <property type="entry name" value="MULTICOPPER_OXIDASE2"/>
    <property type="match status" value="1"/>
</dbReference>
<keyword evidence="5" id="KW-0186">Copper</keyword>
<dbReference type="Gene3D" id="2.60.40.420">
    <property type="entry name" value="Cupredoxins - blue copper proteins"/>
    <property type="match status" value="3"/>
</dbReference>
<evidence type="ECO:0000259" key="11">
    <source>
        <dbReference type="Pfam" id="PF07732"/>
    </source>
</evidence>
<dbReference type="SUPFAM" id="SSF49503">
    <property type="entry name" value="Cupredoxins"/>
    <property type="match status" value="3"/>
</dbReference>
<evidence type="ECO:0000256" key="2">
    <source>
        <dbReference type="ARBA" id="ARBA00022723"/>
    </source>
</evidence>
<dbReference type="Pfam" id="PF00394">
    <property type="entry name" value="Cu-oxidase"/>
    <property type="match status" value="1"/>
</dbReference>
<dbReference type="OrthoDB" id="2121828at2759"/>
<dbReference type="GO" id="GO:0010106">
    <property type="term" value="P:cellular response to iron ion starvation"/>
    <property type="evidence" value="ECO:0007669"/>
    <property type="project" value="TreeGrafter"/>
</dbReference>
<dbReference type="InterPro" id="IPR001117">
    <property type="entry name" value="Cu-oxidase_2nd"/>
</dbReference>
<evidence type="ECO:0000256" key="5">
    <source>
        <dbReference type="ARBA" id="ARBA00023008"/>
    </source>
</evidence>
<feature type="signal peptide" evidence="8">
    <location>
        <begin position="1"/>
        <end position="17"/>
    </location>
</feature>
<dbReference type="InterPro" id="IPR033138">
    <property type="entry name" value="Cu_oxidase_CS"/>
</dbReference>
<dbReference type="GO" id="GO:0033215">
    <property type="term" value="P:reductive iron assimilation"/>
    <property type="evidence" value="ECO:0007669"/>
    <property type="project" value="TreeGrafter"/>
</dbReference>
<dbReference type="CDD" id="cd13851">
    <property type="entry name" value="CuRO_1_Fet3p"/>
    <property type="match status" value="1"/>
</dbReference>
<comment type="subcellular location">
    <subcellularLocation>
        <location evidence="7">Cell membrane</location>
        <topology evidence="7">Single-pass type I membrane protein</topology>
        <orientation evidence="7">Extracellular side</orientation>
    </subcellularLocation>
</comment>
<gene>
    <name evidence="12" type="ORF">ASPWEDRAFT_45629</name>
</gene>
<dbReference type="RefSeq" id="XP_040685334.1">
    <property type="nucleotide sequence ID" value="XM_040836583.1"/>
</dbReference>
<evidence type="ECO:0000256" key="1">
    <source>
        <dbReference type="ARBA" id="ARBA00010609"/>
    </source>
</evidence>
<dbReference type="InterPro" id="IPR045087">
    <property type="entry name" value="Cu-oxidase_fam"/>
</dbReference>
<dbReference type="AlphaFoldDB" id="A0A1L9R9W8"/>
<feature type="chain" id="PRO_5013064055" description="Multicopper oxidase" evidence="8">
    <location>
        <begin position="18"/>
        <end position="556"/>
    </location>
</feature>
<protein>
    <recommendedName>
        <fullName evidence="14">Multicopper oxidase</fullName>
    </recommendedName>
</protein>
<dbReference type="PANTHER" id="PTHR11709">
    <property type="entry name" value="MULTI-COPPER OXIDASE"/>
    <property type="match status" value="1"/>
</dbReference>
<dbReference type="EMBL" id="KV878216">
    <property type="protein sequence ID" value="OJJ31657.1"/>
    <property type="molecule type" value="Genomic_DNA"/>
</dbReference>
<dbReference type="PROSITE" id="PS00079">
    <property type="entry name" value="MULTICOPPER_OXIDASE1"/>
    <property type="match status" value="1"/>
</dbReference>
<evidence type="ECO:0000256" key="3">
    <source>
        <dbReference type="ARBA" id="ARBA00022729"/>
    </source>
</evidence>
<comment type="similarity">
    <text evidence="1">Belongs to the multicopper oxidase family.</text>
</comment>
<feature type="domain" description="Plastocyanin-like" evidence="10">
    <location>
        <begin position="362"/>
        <end position="507"/>
    </location>
</feature>
<dbReference type="InterPro" id="IPR011706">
    <property type="entry name" value="Cu-oxidase_C"/>
</dbReference>
<sequence length="556" mass="63284">MLRLFIGIAVLFQLCLAKTVTYDFNLTWVNANPDGLHERKVVGINNQWPLPIIEVDKGDRLIVNLHNGLPDKNSSIHFHGLYQNGTNNMDGPSMVTQCPITPGSSYTYNFTVNQNGTYWYHCHTDWCYPDGQRQALIVHDKTSPFKNMYDDEVVMTMSDWYHNMTEDIRHTFLAPSNPDGDEPIPDSFLVNDTQNTSVAVQPNKTYLLRLVNIAAFMGQYFYIEDHTFRVVEIDGVYTEPKEASLLYIPPAQRYSVLLTTKNTTTKNFPIVTVADSDSLDSIPANLQLNHTNWLEYNASAAHPQAIMRVDDSTELYPFDDMTLIPYDRMPLLPEADQVLTVNVLMEEAINGDGYAYFDNISYTKPKVPTLYTVLSSGELATNADIYGKYTHPFVLEHNQVIDIVVNNNDTGSHPFHLHGHNFQMINRFPAYGKHFLDYEDTDYRMIYNPSNHTPFPAIPARRDTFVLPAQGYMVLRFRADNPGVWFFHCHVDWHLMQGLAMTMIEAPLQIQERVSLTDQQYEVCKAAGIKTEGNAAGNAENYMDLTGQNQPVPLLP</sequence>
<evidence type="ECO:0000256" key="6">
    <source>
        <dbReference type="ARBA" id="ARBA00023180"/>
    </source>
</evidence>
<keyword evidence="2" id="KW-0479">Metal-binding</keyword>
<keyword evidence="6" id="KW-0325">Glycoprotein</keyword>
<dbReference type="CDD" id="cd13899">
    <property type="entry name" value="CuRO_3_Fet3p"/>
    <property type="match status" value="1"/>
</dbReference>
<dbReference type="CDD" id="cd13877">
    <property type="entry name" value="CuRO_2_Fet3p_like"/>
    <property type="match status" value="1"/>
</dbReference>
<dbReference type="GeneID" id="63752431"/>
<dbReference type="Pfam" id="PF07732">
    <property type="entry name" value="Cu-oxidase_3"/>
    <property type="match status" value="1"/>
</dbReference>